<dbReference type="Gene3D" id="3.20.20.70">
    <property type="entry name" value="Aldolase class I"/>
    <property type="match status" value="1"/>
</dbReference>
<organism evidence="2">
    <name type="scientific">Fervidobacterium pennivorans</name>
    <dbReference type="NCBI Taxonomy" id="93466"/>
    <lineage>
        <taxon>Bacteria</taxon>
        <taxon>Thermotogati</taxon>
        <taxon>Thermotogota</taxon>
        <taxon>Thermotogae</taxon>
        <taxon>Thermotogales</taxon>
        <taxon>Fervidobacteriaceae</taxon>
        <taxon>Fervidobacterium</taxon>
    </lineage>
</organism>
<evidence type="ECO:0000313" key="1">
    <source>
        <dbReference type="EMBL" id="HGQ77690.1"/>
    </source>
</evidence>
<proteinExistence type="predicted"/>
<gene>
    <name evidence="2" type="ORF">ENT72_01270</name>
    <name evidence="1" type="ORF">ENU12_07305</name>
</gene>
<name>A0A7C4VW17_FERPE</name>
<evidence type="ECO:0000313" key="2">
    <source>
        <dbReference type="EMBL" id="HGU41546.1"/>
    </source>
</evidence>
<dbReference type="Pfam" id="PF13353">
    <property type="entry name" value="Fer4_12"/>
    <property type="match status" value="1"/>
</dbReference>
<dbReference type="EMBL" id="DSZT01000040">
    <property type="protein sequence ID" value="HGU41546.1"/>
    <property type="molecule type" value="Genomic_DNA"/>
</dbReference>
<dbReference type="EMBL" id="DTBH01000151">
    <property type="protein sequence ID" value="HGQ77690.1"/>
    <property type="molecule type" value="Genomic_DNA"/>
</dbReference>
<reference evidence="2" key="1">
    <citation type="journal article" date="2020" name="mSystems">
        <title>Genome- and Community-Level Interaction Insights into Carbon Utilization and Element Cycling Functions of Hydrothermarchaeota in Hydrothermal Sediment.</title>
        <authorList>
            <person name="Zhou Z."/>
            <person name="Liu Y."/>
            <person name="Xu W."/>
            <person name="Pan J."/>
            <person name="Luo Z.H."/>
            <person name="Li M."/>
        </authorList>
    </citation>
    <scope>NUCLEOTIDE SEQUENCE [LARGE SCALE GENOMIC DNA]</scope>
    <source>
        <strain evidence="2">SpSt-604</strain>
        <strain evidence="1">SpSt-640</strain>
    </source>
</reference>
<dbReference type="AlphaFoldDB" id="A0A7C4VW17"/>
<accession>A0A7C4VW17</accession>
<comment type="caution">
    <text evidence="2">The sequence shown here is derived from an EMBL/GenBank/DDBJ whole genome shotgun (WGS) entry which is preliminary data.</text>
</comment>
<sequence>MSKHTWEYDERKRVSWSRIESVLSENILKTSSLTISGGEPFDQIEELHRLLKLARQIGYTDILLYTGYTIEELKEKYENKFEEITNLISVLIDGRFVQGLDTDLIWKGSENQRMFIYENNQDIRKTYEEYMTRTKDNKLQLVTFEGVIYIVGILRQK</sequence>
<dbReference type="InterPro" id="IPR013785">
    <property type="entry name" value="Aldolase_TIM"/>
</dbReference>
<protein>
    <submittedName>
        <fullName evidence="2">4Fe-4S cluster-binding domain-containing protein</fullName>
    </submittedName>
</protein>